<gene>
    <name evidence="5" type="ORF">B0A48_04310</name>
</gene>
<feature type="transmembrane region" description="Helical" evidence="3">
    <location>
        <begin position="653"/>
        <end position="675"/>
    </location>
</feature>
<feature type="domain" description="Threonine/serine exporter-like N-terminal" evidence="4">
    <location>
        <begin position="465"/>
        <end position="707"/>
    </location>
</feature>
<evidence type="ECO:0000256" key="1">
    <source>
        <dbReference type="ARBA" id="ARBA00034125"/>
    </source>
</evidence>
<evidence type="ECO:0000256" key="3">
    <source>
        <dbReference type="SAM" id="Phobius"/>
    </source>
</evidence>
<comment type="caution">
    <text evidence="5">The sequence shown here is derived from an EMBL/GenBank/DDBJ whole genome shotgun (WGS) entry which is preliminary data.</text>
</comment>
<feature type="transmembrane region" description="Helical" evidence="3">
    <location>
        <begin position="731"/>
        <end position="751"/>
    </location>
</feature>
<name>A0A1V8TF08_9PEZI</name>
<feature type="transmembrane region" description="Helical" evidence="3">
    <location>
        <begin position="930"/>
        <end position="951"/>
    </location>
</feature>
<organism evidence="5 6">
    <name type="scientific">Cryoendolithus antarcticus</name>
    <dbReference type="NCBI Taxonomy" id="1507870"/>
    <lineage>
        <taxon>Eukaryota</taxon>
        <taxon>Fungi</taxon>
        <taxon>Dikarya</taxon>
        <taxon>Ascomycota</taxon>
        <taxon>Pezizomycotina</taxon>
        <taxon>Dothideomycetes</taxon>
        <taxon>Dothideomycetidae</taxon>
        <taxon>Cladosporiales</taxon>
        <taxon>Cladosporiaceae</taxon>
        <taxon>Cryoendolithus</taxon>
    </lineage>
</organism>
<keyword evidence="6" id="KW-1185">Reference proteome</keyword>
<protein>
    <recommendedName>
        <fullName evidence="4">Threonine/serine exporter-like N-terminal domain-containing protein</fullName>
    </recommendedName>
</protein>
<proteinExistence type="inferred from homology"/>
<keyword evidence="3" id="KW-1133">Transmembrane helix</keyword>
<feature type="region of interest" description="Disordered" evidence="2">
    <location>
        <begin position="334"/>
        <end position="425"/>
    </location>
</feature>
<sequence length="961" mass="105284">MTDNDTPPGASMDSSAEGSRPHSRGRQRRDRKRVGFGENPNNQSPRISWVEPSTRALSPVFDDSRISPGASGISTPTSLSRTGSLDRLIRTASNSPSRSHLPQLSRQQTEQIYKAFSVEHPPMAAPRPRPALRQTPSDRATPVEPIEEDLSADPETRHRRRVAQDVAFQRGKRLADDEKTRSEGNSRYNSPERLTLTLNDIPLEILTPKTPKTFDDEDTDEDDDDGGLHMPTLSRSRKENDEARRLVRAHTKADNAFHAEVPPRSGAATPTDDYFEDYIPKPEKYRGGILASLLKLYGNTTSSAKSSRPSSISGAHGLGSDLLERPILPLATEQRPLSSHSRAGSESALYSADPTPTHSPSGSGTTTPNGRHWFKPKRSQSGSSLAQLVGSSAATLGSPSVSALGEQGKRVHHQAGTRPGLGGRSLSSNALAALQRIGHRTKHEERARARYITQHIAGTIARQKYLMKLCKGLMMYGAPTHRLEEYMSMSARVLEIDAQFLYLPGSMIMSFDDASTHTTEVKLVRVVQALDLGKLRDVHEIYKEVVHDRVSAEEATESLKEVFKRKQKYPRLLLLFVWGLASVCVGPFAFGASFLDLPIIFFLGCIVGWLQLYFAPKSDLYANVFEVVAAVTTSFLARAFGSIRGGDLFCFSALFQSSIALILPGYVVLCASLELQSRNIVAGSIRMVYAIFYSFFLGFGITIGAAIYGYIDVYATSQITCPNPIISRTQPVVYWYFLWVPAFTLCLMIINQAKWKQFPVMIAISCAGFTTSKFFSYRFPGNSQVASSLGALVIGILANGYTRVGMRCEHFCQDLWEDRLRPRWKKLIRRTKARQHNDDTPSKLESAAPPSLFERQTRRVGYGLAAAAMLPAIFVQVPSGLSVSGTLLSGLASANQITSNGTLTNGTTVVSSGEDTGALNGIALNVGYSVIQVAIGITVGLFLSAIVVYPFGKKRSGLFSF</sequence>
<feature type="compositionally biased region" description="Polar residues" evidence="2">
    <location>
        <begin position="335"/>
        <end position="344"/>
    </location>
</feature>
<dbReference type="Proteomes" id="UP000192596">
    <property type="component" value="Unassembled WGS sequence"/>
</dbReference>
<dbReference type="AlphaFoldDB" id="A0A1V8TF08"/>
<dbReference type="InterPro" id="IPR010619">
    <property type="entry name" value="ThrE-like_N"/>
</dbReference>
<keyword evidence="3" id="KW-0472">Membrane</keyword>
<feature type="transmembrane region" description="Helical" evidence="3">
    <location>
        <begin position="572"/>
        <end position="591"/>
    </location>
</feature>
<feature type="transmembrane region" description="Helical" evidence="3">
    <location>
        <begin position="783"/>
        <end position="801"/>
    </location>
</feature>
<feature type="transmembrane region" description="Helical" evidence="3">
    <location>
        <begin position="687"/>
        <end position="711"/>
    </location>
</feature>
<reference evidence="6" key="1">
    <citation type="submission" date="2017-03" db="EMBL/GenBank/DDBJ databases">
        <title>Genomes of endolithic fungi from Antarctica.</title>
        <authorList>
            <person name="Coleine C."/>
            <person name="Masonjones S."/>
            <person name="Stajich J.E."/>
        </authorList>
    </citation>
    <scope>NUCLEOTIDE SEQUENCE [LARGE SCALE GENOMIC DNA]</scope>
    <source>
        <strain evidence="6">CCFEE 5527</strain>
    </source>
</reference>
<dbReference type="InParanoid" id="A0A1V8TF08"/>
<feature type="compositionally biased region" description="Basic residues" evidence="2">
    <location>
        <begin position="21"/>
        <end position="34"/>
    </location>
</feature>
<dbReference type="GO" id="GO:0022857">
    <property type="term" value="F:transmembrane transporter activity"/>
    <property type="evidence" value="ECO:0007669"/>
    <property type="project" value="InterPro"/>
</dbReference>
<feature type="region of interest" description="Disordered" evidence="2">
    <location>
        <begin position="1"/>
        <end position="107"/>
    </location>
</feature>
<feature type="transmembrane region" description="Helical" evidence="3">
    <location>
        <begin position="597"/>
        <end position="614"/>
    </location>
</feature>
<keyword evidence="3" id="KW-0812">Transmembrane</keyword>
<evidence type="ECO:0000259" key="4">
    <source>
        <dbReference type="Pfam" id="PF06738"/>
    </source>
</evidence>
<feature type="compositionally biased region" description="Acidic residues" evidence="2">
    <location>
        <begin position="215"/>
        <end position="225"/>
    </location>
</feature>
<dbReference type="EMBL" id="NAJO01000009">
    <property type="protein sequence ID" value="OQO09955.1"/>
    <property type="molecule type" value="Genomic_DNA"/>
</dbReference>
<dbReference type="Pfam" id="PF06738">
    <property type="entry name" value="ThrE"/>
    <property type="match status" value="1"/>
</dbReference>
<dbReference type="PANTHER" id="PTHR31082">
    <property type="entry name" value="PHEROMONE-REGULATED MEMBRANE PROTEIN 10"/>
    <property type="match status" value="1"/>
</dbReference>
<evidence type="ECO:0000313" key="6">
    <source>
        <dbReference type="Proteomes" id="UP000192596"/>
    </source>
</evidence>
<feature type="compositionally biased region" description="Polar residues" evidence="2">
    <location>
        <begin position="379"/>
        <end position="401"/>
    </location>
</feature>
<feature type="region of interest" description="Disordered" evidence="2">
    <location>
        <begin position="119"/>
        <end position="244"/>
    </location>
</feature>
<feature type="compositionally biased region" description="Low complexity" evidence="2">
    <location>
        <begin position="354"/>
        <end position="370"/>
    </location>
</feature>
<evidence type="ECO:0000256" key="2">
    <source>
        <dbReference type="SAM" id="MobiDB-lite"/>
    </source>
</evidence>
<feature type="compositionally biased region" description="Basic and acidic residues" evidence="2">
    <location>
        <begin position="173"/>
        <end position="184"/>
    </location>
</feature>
<accession>A0A1V8TF08</accession>
<evidence type="ECO:0000313" key="5">
    <source>
        <dbReference type="EMBL" id="OQO09955.1"/>
    </source>
</evidence>
<dbReference type="PANTHER" id="PTHR31082:SF4">
    <property type="entry name" value="PHEROMONE-REGULATED MEMBRANE PROTEIN 10"/>
    <property type="match status" value="1"/>
</dbReference>
<dbReference type="OrthoDB" id="413008at2759"/>
<dbReference type="InterPro" id="IPR051361">
    <property type="entry name" value="ThrE/Ser_Exporter"/>
</dbReference>
<feature type="transmembrane region" description="Helical" evidence="3">
    <location>
        <begin position="621"/>
        <end position="641"/>
    </location>
</feature>
<feature type="compositionally biased region" description="Polar residues" evidence="2">
    <location>
        <begin position="91"/>
        <end position="107"/>
    </location>
</feature>
<feature type="compositionally biased region" description="Polar residues" evidence="2">
    <location>
        <begin position="72"/>
        <end position="83"/>
    </location>
</feature>
<comment type="similarity">
    <text evidence="1">Belongs to the ThrE exporter (TC 2.A.79) family.</text>
</comment>
<feature type="transmembrane region" description="Helical" evidence="3">
    <location>
        <begin position="860"/>
        <end position="881"/>
    </location>
</feature>